<organism evidence="2">
    <name type="scientific">Absidia glauca</name>
    <name type="common">Pin mould</name>
    <dbReference type="NCBI Taxonomy" id="4829"/>
    <lineage>
        <taxon>Eukaryota</taxon>
        <taxon>Fungi</taxon>
        <taxon>Fungi incertae sedis</taxon>
        <taxon>Mucoromycota</taxon>
        <taxon>Mucoromycotina</taxon>
        <taxon>Mucoromycetes</taxon>
        <taxon>Mucorales</taxon>
        <taxon>Cunninghamellaceae</taxon>
        <taxon>Absidia</taxon>
    </lineage>
</organism>
<dbReference type="Proteomes" id="UP000078561">
    <property type="component" value="Unassembled WGS sequence"/>
</dbReference>
<feature type="non-terminal residue" evidence="2">
    <location>
        <position position="556"/>
    </location>
</feature>
<evidence type="ECO:0000256" key="1">
    <source>
        <dbReference type="SAM" id="MobiDB-lite"/>
    </source>
</evidence>
<sequence length="556" mass="62032">MVSKKSPIAFSSITASISRQYASSMIGHVVEDFEQIYISYLQARLSRLVPALKSNHVARFANFIYDTTSNNKNFPPEWPAVDYGSSLESSEVSELEDALNGALLQLVEETSQRWSRLAVLASNDHQTLARDAQDDDDQQTNDQEGGNDEDDRTTENMSLNSVPSTSGSTSTMGVSNLQIGTVPTTSPQPTIAISTSTITRHPHLFLPVMHATLGDLEAMNTTDAELPLMNHEVNRNWTYHKLSAIPEWKYLNRRQRSKLVFGLTKSINGQTPFDSSRLPSVLGSERCQFLESLVTATQQQVTDGTFESPVYLALKQLRTFSILPVPSLRRTFIQVSHNSLAEIMRFCGLGKYAVTSPGISNVLHENFKIFNMKKIKKGRGVFENQFYTDGYSACFPFKKAVASSSGTPLQLSDLNPSMLQDFEVWGIDPGVSQVFVASNNSAPSAYLDGLEVPDDELLAPPENFRHQIRTFSSAEFYCTAGFPKTNAKIKEWKQASGIDVVESGITSPKTASFDRLTQHIRTKMAVLDRLLMFYGQDIQQLRFLNYHGRQKATREM</sequence>
<dbReference type="InParanoid" id="A0A163IS35"/>
<protein>
    <submittedName>
        <fullName evidence="2">Uncharacterized protein</fullName>
    </submittedName>
</protein>
<evidence type="ECO:0000313" key="3">
    <source>
        <dbReference type="Proteomes" id="UP000078561"/>
    </source>
</evidence>
<dbReference type="AlphaFoldDB" id="A0A163IS35"/>
<accession>A0A163IS35</accession>
<name>A0A163IS35_ABSGL</name>
<reference evidence="2" key="1">
    <citation type="submission" date="2016-04" db="EMBL/GenBank/DDBJ databases">
        <authorList>
            <person name="Evans L.H."/>
            <person name="Alamgir A."/>
            <person name="Owens N."/>
            <person name="Weber N.D."/>
            <person name="Virtaneva K."/>
            <person name="Barbian K."/>
            <person name="Babar A."/>
            <person name="Rosenke K."/>
        </authorList>
    </citation>
    <scope>NUCLEOTIDE SEQUENCE [LARGE SCALE GENOMIC DNA]</scope>
    <source>
        <strain evidence="2">CBS 101.48</strain>
    </source>
</reference>
<dbReference type="EMBL" id="LT550108">
    <property type="protein sequence ID" value="SAL95005.1"/>
    <property type="molecule type" value="Genomic_DNA"/>
</dbReference>
<proteinExistence type="predicted"/>
<feature type="compositionally biased region" description="Acidic residues" evidence="1">
    <location>
        <begin position="133"/>
        <end position="152"/>
    </location>
</feature>
<dbReference type="STRING" id="4829.A0A163IS35"/>
<feature type="compositionally biased region" description="Low complexity" evidence="1">
    <location>
        <begin position="158"/>
        <end position="176"/>
    </location>
</feature>
<evidence type="ECO:0000313" key="2">
    <source>
        <dbReference type="EMBL" id="SAL95005.1"/>
    </source>
</evidence>
<gene>
    <name evidence="2" type="primary">ABSGL_00300.1 scaffold 454</name>
</gene>
<feature type="compositionally biased region" description="Polar residues" evidence="1">
    <location>
        <begin position="177"/>
        <end position="188"/>
    </location>
</feature>
<keyword evidence="3" id="KW-1185">Reference proteome</keyword>
<dbReference type="OrthoDB" id="2289518at2759"/>
<feature type="region of interest" description="Disordered" evidence="1">
    <location>
        <begin position="126"/>
        <end position="188"/>
    </location>
</feature>